<name>T0ZLN7_9ZZZZ</name>
<dbReference type="InterPro" id="IPR003395">
    <property type="entry name" value="RecF/RecN/SMC_N"/>
</dbReference>
<reference evidence="3" key="1">
    <citation type="submission" date="2013-08" db="EMBL/GenBank/DDBJ databases">
        <authorList>
            <person name="Mendez C."/>
            <person name="Richter M."/>
            <person name="Ferrer M."/>
            <person name="Sanchez J."/>
        </authorList>
    </citation>
    <scope>NUCLEOTIDE SEQUENCE</scope>
</reference>
<feature type="non-terminal residue" evidence="3">
    <location>
        <position position="230"/>
    </location>
</feature>
<dbReference type="EMBL" id="AUZY01012510">
    <property type="protein sequence ID" value="EQD29634.1"/>
    <property type="molecule type" value="Genomic_DNA"/>
</dbReference>
<evidence type="ECO:0000256" key="1">
    <source>
        <dbReference type="SAM" id="Coils"/>
    </source>
</evidence>
<evidence type="ECO:0000259" key="2">
    <source>
        <dbReference type="Pfam" id="PF02463"/>
    </source>
</evidence>
<accession>T0ZLN7</accession>
<evidence type="ECO:0000313" key="3">
    <source>
        <dbReference type="EMBL" id="EQD29634.1"/>
    </source>
</evidence>
<dbReference type="AlphaFoldDB" id="T0ZLN7"/>
<dbReference type="PANTHER" id="PTHR43977">
    <property type="entry name" value="STRUCTURAL MAINTENANCE OF CHROMOSOMES PROTEIN 3"/>
    <property type="match status" value="1"/>
</dbReference>
<dbReference type="InterPro" id="IPR027417">
    <property type="entry name" value="P-loop_NTPase"/>
</dbReference>
<keyword evidence="1" id="KW-0175">Coiled coil</keyword>
<feature type="coiled-coil region" evidence="1">
    <location>
        <begin position="42"/>
        <end position="86"/>
    </location>
</feature>
<comment type="caution">
    <text evidence="3">The sequence shown here is derived from an EMBL/GenBank/DDBJ whole genome shotgun (WGS) entry which is preliminary data.</text>
</comment>
<gene>
    <name evidence="3" type="ORF">B1B_18673</name>
</gene>
<feature type="non-terminal residue" evidence="3">
    <location>
        <position position="1"/>
    </location>
</feature>
<dbReference type="SUPFAM" id="SSF52540">
    <property type="entry name" value="P-loop containing nucleoside triphosphate hydrolases"/>
    <property type="match status" value="1"/>
</dbReference>
<organism evidence="3">
    <name type="scientific">mine drainage metagenome</name>
    <dbReference type="NCBI Taxonomy" id="410659"/>
    <lineage>
        <taxon>unclassified sequences</taxon>
        <taxon>metagenomes</taxon>
        <taxon>ecological metagenomes</taxon>
    </lineage>
</organism>
<proteinExistence type="predicted"/>
<feature type="domain" description="RecF/RecN/SMC N-terminal" evidence="2">
    <location>
        <begin position="81"/>
        <end position="224"/>
    </location>
</feature>
<dbReference type="Pfam" id="PF02463">
    <property type="entry name" value="SMC_N"/>
    <property type="match status" value="1"/>
</dbReference>
<protein>
    <submittedName>
        <fullName evidence="3">Chromosome segregation protein SMC</fullName>
    </submittedName>
</protein>
<reference evidence="3" key="2">
    <citation type="journal article" date="2014" name="ISME J.">
        <title>Microbial stratification in low pH oxic and suboxic macroscopic growths along an acid mine drainage.</title>
        <authorList>
            <person name="Mendez-Garcia C."/>
            <person name="Mesa V."/>
            <person name="Sprenger R.R."/>
            <person name="Richter M."/>
            <person name="Diez M.S."/>
            <person name="Solano J."/>
            <person name="Bargiela R."/>
            <person name="Golyshina O.V."/>
            <person name="Manteca A."/>
            <person name="Ramos J.L."/>
            <person name="Gallego J.R."/>
            <person name="Llorente I."/>
            <person name="Martins Dos Santos V.A."/>
            <person name="Jensen O.N."/>
            <person name="Pelaez A.I."/>
            <person name="Sanchez J."/>
            <person name="Ferrer M."/>
        </authorList>
    </citation>
    <scope>NUCLEOTIDE SEQUENCE</scope>
</reference>
<dbReference type="Gene3D" id="3.40.50.300">
    <property type="entry name" value="P-loop containing nucleotide triphosphate hydrolases"/>
    <property type="match status" value="1"/>
</dbReference>
<sequence>QQIDAQIADCRFSPIDTGMSVVEIKRAITSLRKEIESLGAVNQLAIKEYEEETARFKELTEKTARLRDEKATLESMMEELNSKKRTVFLDLYYKINESMQNIYSVLSEGGEARLDLSDMNDPLNSDLYIRARPKGSTFSKIEALSGGEKSLTAISFILAVQRIKPSPVYYLDEIDMFLDGANAERIGKMFSENAKYSEVLMVSLKKAMLKYADNLIGVTTLDEENSEVYS</sequence>